<dbReference type="GO" id="GO:0003824">
    <property type="term" value="F:catalytic activity"/>
    <property type="evidence" value="ECO:0007669"/>
    <property type="project" value="UniProtKB-ARBA"/>
</dbReference>
<dbReference type="NCBIfam" id="TIGR00229">
    <property type="entry name" value="sensory_box"/>
    <property type="match status" value="1"/>
</dbReference>
<dbReference type="PROSITE" id="PS50887">
    <property type="entry name" value="GGDEF"/>
    <property type="match status" value="1"/>
</dbReference>
<dbReference type="InterPro" id="IPR035965">
    <property type="entry name" value="PAS-like_dom_sf"/>
</dbReference>
<dbReference type="InterPro" id="IPR052163">
    <property type="entry name" value="DGC-Regulatory_Protein"/>
</dbReference>
<dbReference type="CDD" id="cd00130">
    <property type="entry name" value="PAS"/>
    <property type="match status" value="1"/>
</dbReference>
<feature type="domain" description="PAS" evidence="3">
    <location>
        <begin position="5"/>
        <end position="51"/>
    </location>
</feature>
<dbReference type="InterPro" id="IPR029787">
    <property type="entry name" value="Nucleotide_cyclase"/>
</dbReference>
<dbReference type="RefSeq" id="WP_048361792.1">
    <property type="nucleotide sequence ID" value="NZ_FNUD01000002.1"/>
</dbReference>
<dbReference type="SUPFAM" id="SSF55073">
    <property type="entry name" value="Nucleotide cyclase"/>
    <property type="match status" value="1"/>
</dbReference>
<evidence type="ECO:0000256" key="1">
    <source>
        <dbReference type="ARBA" id="ARBA00001946"/>
    </source>
</evidence>
<accession>A0A0J6GA36</accession>
<evidence type="ECO:0000313" key="6">
    <source>
        <dbReference type="Proteomes" id="UP000183613"/>
    </source>
</evidence>
<name>A0A0J6GA36_PSEDM</name>
<dbReference type="SUPFAM" id="SSF55785">
    <property type="entry name" value="PYP-like sensor domain (PAS domain)"/>
    <property type="match status" value="1"/>
</dbReference>
<keyword evidence="6" id="KW-1185">Reference proteome</keyword>
<evidence type="ECO:0000259" key="3">
    <source>
        <dbReference type="PROSITE" id="PS50112"/>
    </source>
</evidence>
<dbReference type="FunFam" id="3.30.70.270:FF:000001">
    <property type="entry name" value="Diguanylate cyclase domain protein"/>
    <property type="match status" value="1"/>
</dbReference>
<dbReference type="Pfam" id="PF00990">
    <property type="entry name" value="GGDEF"/>
    <property type="match status" value="1"/>
</dbReference>
<dbReference type="NCBIfam" id="TIGR00254">
    <property type="entry name" value="GGDEF"/>
    <property type="match status" value="1"/>
</dbReference>
<sequence>MIETDQQLLLRAFDAASNPVLVTERTGCIVWINKAFCLLSGYSRQELIGKTPHLLASGRQSTSFYCNLWLTILAGLTWRGQMVERRKDGGNCMVNQVITPVLDDHGVVTHFIAILHNVQIMDDERAAMQQLAFHDALTGLPNRSLFLTLLNQSINHAGKHCQSLALMFIDLDHFKSVNDSMGHACGDKLLYAVAERLGQSVRSSDVVSRLGGDEFAIMITGMDTPESVEALGNKLVATMSQPFMIDAHRVEISISVGISLFPVNGACVEELLGHADSAMYQAKRSGGNACCLSLTTRLNTLSAPRLPPTETVSAISGPG</sequence>
<comment type="cofactor">
    <cofactor evidence="1">
        <name>Mg(2+)</name>
        <dbReference type="ChEBI" id="CHEBI:18420"/>
    </cofactor>
</comment>
<evidence type="ECO:0000313" key="5">
    <source>
        <dbReference type="EMBL" id="SEE97962.1"/>
    </source>
</evidence>
<dbReference type="InterPro" id="IPR000014">
    <property type="entry name" value="PAS"/>
</dbReference>
<dbReference type="CDD" id="cd01949">
    <property type="entry name" value="GGDEF"/>
    <property type="match status" value="1"/>
</dbReference>
<feature type="domain" description="GGDEF" evidence="4">
    <location>
        <begin position="162"/>
        <end position="295"/>
    </location>
</feature>
<protein>
    <submittedName>
        <fullName evidence="5">PAS domain S-box-containing protein/diguanylate cyclase (GGDEF) domain-containing protein</fullName>
    </submittedName>
</protein>
<comment type="subcellular location">
    <subcellularLocation>
        <location evidence="2">Cell inner membrane</location>
    </subcellularLocation>
</comment>
<dbReference type="Proteomes" id="UP000183613">
    <property type="component" value="Unassembled WGS sequence"/>
</dbReference>
<comment type="caution">
    <text evidence="5">The sequence shown here is derived from an EMBL/GenBank/DDBJ whole genome shotgun (WGS) entry which is preliminary data.</text>
</comment>
<dbReference type="GO" id="GO:0005886">
    <property type="term" value="C:plasma membrane"/>
    <property type="evidence" value="ECO:0007669"/>
    <property type="project" value="UniProtKB-SubCell"/>
</dbReference>
<reference evidence="5" key="1">
    <citation type="submission" date="2016-10" db="EMBL/GenBank/DDBJ databases">
        <authorList>
            <person name="Varghese N."/>
            <person name="Submissions S."/>
        </authorList>
    </citation>
    <scope>NUCLEOTIDE SEQUENCE [LARGE SCALE GENOMIC DNA]</scope>
    <source>
        <strain evidence="5">LMG 25555</strain>
    </source>
</reference>
<dbReference type="InterPro" id="IPR043128">
    <property type="entry name" value="Rev_trsase/Diguanyl_cyclase"/>
</dbReference>
<dbReference type="SMART" id="SM00091">
    <property type="entry name" value="PAS"/>
    <property type="match status" value="1"/>
</dbReference>
<dbReference type="EMBL" id="FNUD01000002">
    <property type="protein sequence ID" value="SEE97962.1"/>
    <property type="molecule type" value="Genomic_DNA"/>
</dbReference>
<dbReference type="Pfam" id="PF13426">
    <property type="entry name" value="PAS_9"/>
    <property type="match status" value="1"/>
</dbReference>
<dbReference type="PANTHER" id="PTHR46663:SF3">
    <property type="entry name" value="SLL0267 PROTEIN"/>
    <property type="match status" value="1"/>
</dbReference>
<dbReference type="Gene3D" id="3.30.450.20">
    <property type="entry name" value="PAS domain"/>
    <property type="match status" value="1"/>
</dbReference>
<organism evidence="5 6">
    <name type="scientific">Pseudomonas deceptionensis</name>
    <dbReference type="NCBI Taxonomy" id="882211"/>
    <lineage>
        <taxon>Bacteria</taxon>
        <taxon>Pseudomonadati</taxon>
        <taxon>Pseudomonadota</taxon>
        <taxon>Gammaproteobacteria</taxon>
        <taxon>Pseudomonadales</taxon>
        <taxon>Pseudomonadaceae</taxon>
        <taxon>Pseudomonas</taxon>
    </lineage>
</organism>
<dbReference type="PROSITE" id="PS50112">
    <property type="entry name" value="PAS"/>
    <property type="match status" value="1"/>
</dbReference>
<dbReference type="SMART" id="SM00267">
    <property type="entry name" value="GGDEF"/>
    <property type="match status" value="1"/>
</dbReference>
<dbReference type="InterPro" id="IPR000160">
    <property type="entry name" value="GGDEF_dom"/>
</dbReference>
<dbReference type="PANTHER" id="PTHR46663">
    <property type="entry name" value="DIGUANYLATE CYCLASE DGCT-RELATED"/>
    <property type="match status" value="1"/>
</dbReference>
<evidence type="ECO:0000259" key="4">
    <source>
        <dbReference type="PROSITE" id="PS50887"/>
    </source>
</evidence>
<evidence type="ECO:0000256" key="2">
    <source>
        <dbReference type="ARBA" id="ARBA00004533"/>
    </source>
</evidence>
<dbReference type="OrthoDB" id="5800589at2"/>
<dbReference type="Gene3D" id="3.30.70.270">
    <property type="match status" value="1"/>
</dbReference>
<proteinExistence type="predicted"/>
<dbReference type="AlphaFoldDB" id="A0A0J6GA36"/>
<gene>
    <name evidence="5" type="ORF">SAMN04489800_3296</name>
</gene>